<evidence type="ECO:0000313" key="2">
    <source>
        <dbReference type="Proteomes" id="UP000814033"/>
    </source>
</evidence>
<protein>
    <submittedName>
        <fullName evidence="1">Uncharacterized protein</fullName>
    </submittedName>
</protein>
<proteinExistence type="predicted"/>
<accession>A0ACB8S4H6</accession>
<reference evidence="1" key="1">
    <citation type="submission" date="2021-02" db="EMBL/GenBank/DDBJ databases">
        <authorList>
            <consortium name="DOE Joint Genome Institute"/>
            <person name="Ahrendt S."/>
            <person name="Looney B.P."/>
            <person name="Miyauchi S."/>
            <person name="Morin E."/>
            <person name="Drula E."/>
            <person name="Courty P.E."/>
            <person name="Chicoki N."/>
            <person name="Fauchery L."/>
            <person name="Kohler A."/>
            <person name="Kuo A."/>
            <person name="Labutti K."/>
            <person name="Pangilinan J."/>
            <person name="Lipzen A."/>
            <person name="Riley R."/>
            <person name="Andreopoulos W."/>
            <person name="He G."/>
            <person name="Johnson J."/>
            <person name="Barry K.W."/>
            <person name="Grigoriev I.V."/>
            <person name="Nagy L."/>
            <person name="Hibbett D."/>
            <person name="Henrissat B."/>
            <person name="Matheny P.B."/>
            <person name="Labbe J."/>
            <person name="Martin F."/>
        </authorList>
    </citation>
    <scope>NUCLEOTIDE SEQUENCE</scope>
    <source>
        <strain evidence="1">FP105234-sp</strain>
    </source>
</reference>
<keyword evidence="2" id="KW-1185">Reference proteome</keyword>
<dbReference type="Proteomes" id="UP000814033">
    <property type="component" value="Unassembled WGS sequence"/>
</dbReference>
<gene>
    <name evidence="1" type="ORF">FA95DRAFT_1570257</name>
</gene>
<organism evidence="1 2">
    <name type="scientific">Auriscalpium vulgare</name>
    <dbReference type="NCBI Taxonomy" id="40419"/>
    <lineage>
        <taxon>Eukaryota</taxon>
        <taxon>Fungi</taxon>
        <taxon>Dikarya</taxon>
        <taxon>Basidiomycota</taxon>
        <taxon>Agaricomycotina</taxon>
        <taxon>Agaricomycetes</taxon>
        <taxon>Russulales</taxon>
        <taxon>Auriscalpiaceae</taxon>
        <taxon>Auriscalpium</taxon>
    </lineage>
</organism>
<sequence>MAPSKTGKPASKETKGKKEKIFHPGSRKAGQLNRTQVRKSKLAGQAAKRSQKHSSKTDFYGFFFHAMPDEGVLTLEELHGIVRNVWLTRNDDDLEEERKARRKGRPKSTKETKLEEIMLQEAEQYRTGMEVPDLTHEANVALFRRWDQVEFPYTQLLRHIRISSSRPDVATLSRLGKHFTLEDDPSGRDLTPDLEAMDVVDAPLAQEPSSRFSSTMMTMDGPL</sequence>
<comment type="caution">
    <text evidence="1">The sequence shown here is derived from an EMBL/GenBank/DDBJ whole genome shotgun (WGS) entry which is preliminary data.</text>
</comment>
<evidence type="ECO:0000313" key="1">
    <source>
        <dbReference type="EMBL" id="KAI0051027.1"/>
    </source>
</evidence>
<name>A0ACB8S4H6_9AGAM</name>
<reference evidence="1" key="2">
    <citation type="journal article" date="2022" name="New Phytol.">
        <title>Evolutionary transition to the ectomycorrhizal habit in the genomes of a hyperdiverse lineage of mushroom-forming fungi.</title>
        <authorList>
            <person name="Looney B."/>
            <person name="Miyauchi S."/>
            <person name="Morin E."/>
            <person name="Drula E."/>
            <person name="Courty P.E."/>
            <person name="Kohler A."/>
            <person name="Kuo A."/>
            <person name="LaButti K."/>
            <person name="Pangilinan J."/>
            <person name="Lipzen A."/>
            <person name="Riley R."/>
            <person name="Andreopoulos W."/>
            <person name="He G."/>
            <person name="Johnson J."/>
            <person name="Nolan M."/>
            <person name="Tritt A."/>
            <person name="Barry K.W."/>
            <person name="Grigoriev I.V."/>
            <person name="Nagy L.G."/>
            <person name="Hibbett D."/>
            <person name="Henrissat B."/>
            <person name="Matheny P.B."/>
            <person name="Labbe J."/>
            <person name="Martin F.M."/>
        </authorList>
    </citation>
    <scope>NUCLEOTIDE SEQUENCE</scope>
    <source>
        <strain evidence="1">FP105234-sp</strain>
    </source>
</reference>
<dbReference type="EMBL" id="MU275856">
    <property type="protein sequence ID" value="KAI0051027.1"/>
    <property type="molecule type" value="Genomic_DNA"/>
</dbReference>